<dbReference type="EMBL" id="KV722585">
    <property type="protein sequence ID" value="OCH85412.1"/>
    <property type="molecule type" value="Genomic_DNA"/>
</dbReference>
<keyword evidence="2" id="KW-1185">Reference proteome</keyword>
<sequence length="123" mass="13654">MLQWTAPELVLSCHLTFSLWRLHGLPLAMPAPLATVHGSFGAHLHCLASCIMHASFHYTPNSLQIADALRWTLDCTGAVFHWQCFVLSWFTAGLLLRPGSLSFLRASVSKTYDACEKHAYGLL</sequence>
<protein>
    <submittedName>
        <fullName evidence="1">Uncharacterized protein</fullName>
    </submittedName>
</protein>
<evidence type="ECO:0000313" key="2">
    <source>
        <dbReference type="Proteomes" id="UP000250043"/>
    </source>
</evidence>
<organism evidence="1 2">
    <name type="scientific">Obba rivulosa</name>
    <dbReference type="NCBI Taxonomy" id="1052685"/>
    <lineage>
        <taxon>Eukaryota</taxon>
        <taxon>Fungi</taxon>
        <taxon>Dikarya</taxon>
        <taxon>Basidiomycota</taxon>
        <taxon>Agaricomycotina</taxon>
        <taxon>Agaricomycetes</taxon>
        <taxon>Polyporales</taxon>
        <taxon>Gelatoporiaceae</taxon>
        <taxon>Obba</taxon>
    </lineage>
</organism>
<proteinExistence type="predicted"/>
<dbReference type="Proteomes" id="UP000250043">
    <property type="component" value="Unassembled WGS sequence"/>
</dbReference>
<gene>
    <name evidence="1" type="ORF">OBBRIDRAFT_313916</name>
</gene>
<name>A0A8E2ANV4_9APHY</name>
<reference evidence="1 2" key="1">
    <citation type="submission" date="2016-07" db="EMBL/GenBank/DDBJ databases">
        <title>Draft genome of the white-rot fungus Obba rivulosa 3A-2.</title>
        <authorList>
            <consortium name="DOE Joint Genome Institute"/>
            <person name="Miettinen O."/>
            <person name="Riley R."/>
            <person name="Acob R."/>
            <person name="Barry K."/>
            <person name="Cullen D."/>
            <person name="De Vries R."/>
            <person name="Hainaut M."/>
            <person name="Hatakka A."/>
            <person name="Henrissat B."/>
            <person name="Hilden K."/>
            <person name="Kuo R."/>
            <person name="Labutti K."/>
            <person name="Lipzen A."/>
            <person name="Makela M.R."/>
            <person name="Sandor L."/>
            <person name="Spatafora J.W."/>
            <person name="Grigoriev I.V."/>
            <person name="Hibbett D.S."/>
        </authorList>
    </citation>
    <scope>NUCLEOTIDE SEQUENCE [LARGE SCALE GENOMIC DNA]</scope>
    <source>
        <strain evidence="1 2">3A-2</strain>
    </source>
</reference>
<accession>A0A8E2ANV4</accession>
<evidence type="ECO:0000313" key="1">
    <source>
        <dbReference type="EMBL" id="OCH85412.1"/>
    </source>
</evidence>
<dbReference type="AlphaFoldDB" id="A0A8E2ANV4"/>